<evidence type="ECO:0000256" key="6">
    <source>
        <dbReference type="SAM" id="MobiDB-lite"/>
    </source>
</evidence>
<dbReference type="Pfam" id="PF13087">
    <property type="entry name" value="AAA_12"/>
    <property type="match status" value="1"/>
</dbReference>
<keyword evidence="2" id="KW-0547">Nucleotide-binding</keyword>
<dbReference type="InterPro" id="IPR050534">
    <property type="entry name" value="Coronavir_polyprotein_1ab"/>
</dbReference>
<keyword evidence="3" id="KW-0378">Hydrolase</keyword>
<accession>A0A395SZ84</accession>
<dbReference type="GO" id="GO:0043139">
    <property type="term" value="F:5'-3' DNA helicase activity"/>
    <property type="evidence" value="ECO:0007669"/>
    <property type="project" value="TreeGrafter"/>
</dbReference>
<evidence type="ECO:0000256" key="1">
    <source>
        <dbReference type="ARBA" id="ARBA00007913"/>
    </source>
</evidence>
<evidence type="ECO:0000313" key="10">
    <source>
        <dbReference type="Proteomes" id="UP000266234"/>
    </source>
</evidence>
<dbReference type="InterPro" id="IPR041677">
    <property type="entry name" value="DNA2/NAM7_AAA_11"/>
</dbReference>
<feature type="domain" description="DNA2/NAM7 helicase helicase" evidence="7">
    <location>
        <begin position="398"/>
        <end position="463"/>
    </location>
</feature>
<evidence type="ECO:0000256" key="4">
    <source>
        <dbReference type="ARBA" id="ARBA00022806"/>
    </source>
</evidence>
<dbReference type="InterPro" id="IPR041679">
    <property type="entry name" value="DNA2/NAM7-like_C"/>
</dbReference>
<dbReference type="AlphaFoldDB" id="A0A395SZ84"/>
<evidence type="ECO:0008006" key="11">
    <source>
        <dbReference type="Google" id="ProtNLM"/>
    </source>
</evidence>
<dbReference type="Pfam" id="PF13086">
    <property type="entry name" value="AAA_11"/>
    <property type="match status" value="1"/>
</dbReference>
<sequence>MASTQSRCVLLFPGASEEDHQKHHQKCIPSRANDGISVSLTKGGLRLSFLRDYDRSTWSWYGPDLSMPDSTRYHITIDLHDFGAEIRSLTTGEDEALKALAGVDKSNDVHVLELIHKPTKPCSPRVIGFGLPFHGANSTVDGWINQGTRICGVASLVEILRSKQFSVLVKAKETDLRSLVPFYKQTVERFDYGEVQRVSKDSEEQKSQFVCLLEPRDKFSFKHWRAARRALGGDATKLEITFSSSQGVTWEAFHLTFASTDHLQGVDCDRRLPLLLTRPAKNEPGHGFSPISHSDYKGTDGRSQRNMVRFRCHLSLHSDMLRVSAINRLSRPNILPSVMEEDSLAYTKQSIFNEMLIGKGLWELQKEGVNVQVPPIDLFSGIPAELRDACLNRVFEDDRERVRRYFGKLHLGLGLVSGPPGTGKSHLASIIVLLMCFNESIKHVYVAAASNGATDNILERIDGMAQTIEEALSERDHKHLMLLRGYSPGTEVENCTLVLMNKPFKEDTILNHSPWKFTYSLCWWTLRVLGSDKVPRLTANDNAELWNLHQSLSALLGLSSRNPGLSKFRTLVRLARGMEPHSNFLKKNQQDALSKMLCQLMVLVVGCANVVATTPETSASWIYRSFNNQKARAVVFDEAATMFCADGLVVYGNTPRPMVAIGDPKQLSPNLTTAFEHLNGNPLKHDRRHDTDSERRRLKSLPTNRFAGFAKISWLSWFIQLGWPVFHLYTQHRMAHGLFDLSLNTVYQSLKPHFRYSPLCHPNNFDLGLKVEKYLEDEHRIKPSDDNTLQPVFFNCSVCPCREYPDSLSRLNPGQADLIAKFLVKMIRKLKLRAEDIVVLTPYRANIGAIGRRFRKEKVLKDVEFTSFTRFQGREAQIVVLALCVDEQTGPLFVADEQRLNVALTRQRSSLLIFGDLGTTVYSPDQPFNWDDGQPTRINHRMINAVFRMIRASGRIVYLEGDPSADPDSRWATQD</sequence>
<feature type="region of interest" description="Disordered" evidence="6">
    <location>
        <begin position="283"/>
        <end position="302"/>
    </location>
</feature>
<evidence type="ECO:0000256" key="2">
    <source>
        <dbReference type="ARBA" id="ARBA00022741"/>
    </source>
</evidence>
<comment type="caution">
    <text evidence="9">The sequence shown here is derived from an EMBL/GenBank/DDBJ whole genome shotgun (WGS) entry which is preliminary data.</text>
</comment>
<evidence type="ECO:0000313" key="9">
    <source>
        <dbReference type="EMBL" id="RGP77295.1"/>
    </source>
</evidence>
<dbReference type="SUPFAM" id="SSF52540">
    <property type="entry name" value="P-loop containing nucleoside triphosphate hydrolases"/>
    <property type="match status" value="1"/>
</dbReference>
<dbReference type="Gene3D" id="3.40.50.300">
    <property type="entry name" value="P-loop containing nucleotide triphosphate hydrolases"/>
    <property type="match status" value="2"/>
</dbReference>
<name>A0A395SZ84_9HYPO</name>
<dbReference type="PANTHER" id="PTHR43788">
    <property type="entry name" value="DNA2/NAM7 HELICASE FAMILY MEMBER"/>
    <property type="match status" value="1"/>
</dbReference>
<evidence type="ECO:0000256" key="3">
    <source>
        <dbReference type="ARBA" id="ARBA00022801"/>
    </source>
</evidence>
<dbReference type="GO" id="GO:0016787">
    <property type="term" value="F:hydrolase activity"/>
    <property type="evidence" value="ECO:0007669"/>
    <property type="project" value="UniProtKB-KW"/>
</dbReference>
<dbReference type="CDD" id="cd18808">
    <property type="entry name" value="SF1_C_Upf1"/>
    <property type="match status" value="1"/>
</dbReference>
<keyword evidence="10" id="KW-1185">Reference proteome</keyword>
<gene>
    <name evidence="9" type="ORF">FLONG3_4593</name>
</gene>
<evidence type="ECO:0000259" key="7">
    <source>
        <dbReference type="Pfam" id="PF13086"/>
    </source>
</evidence>
<organism evidence="9 10">
    <name type="scientific">Fusarium longipes</name>
    <dbReference type="NCBI Taxonomy" id="694270"/>
    <lineage>
        <taxon>Eukaryota</taxon>
        <taxon>Fungi</taxon>
        <taxon>Dikarya</taxon>
        <taxon>Ascomycota</taxon>
        <taxon>Pezizomycotina</taxon>
        <taxon>Sordariomycetes</taxon>
        <taxon>Hypocreomycetidae</taxon>
        <taxon>Hypocreales</taxon>
        <taxon>Nectriaceae</taxon>
        <taxon>Fusarium</taxon>
    </lineage>
</organism>
<dbReference type="GO" id="GO:0005524">
    <property type="term" value="F:ATP binding"/>
    <property type="evidence" value="ECO:0007669"/>
    <property type="project" value="UniProtKB-KW"/>
</dbReference>
<protein>
    <recommendedName>
        <fullName evidence="11">DNA2/NAM7 helicase-like C-terminal domain-containing protein</fullName>
    </recommendedName>
</protein>
<reference evidence="9 10" key="1">
    <citation type="journal article" date="2018" name="PLoS Pathog.">
        <title>Evolution of structural diversity of trichothecenes, a family of toxins produced by plant pathogenic and entomopathogenic fungi.</title>
        <authorList>
            <person name="Proctor R.H."/>
            <person name="McCormick S.P."/>
            <person name="Kim H.S."/>
            <person name="Cardoza R.E."/>
            <person name="Stanley A.M."/>
            <person name="Lindo L."/>
            <person name="Kelly A."/>
            <person name="Brown D.W."/>
            <person name="Lee T."/>
            <person name="Vaughan M.M."/>
            <person name="Alexander N.J."/>
            <person name="Busman M."/>
            <person name="Gutierrez S."/>
        </authorList>
    </citation>
    <scope>NUCLEOTIDE SEQUENCE [LARGE SCALE GENOMIC DNA]</scope>
    <source>
        <strain evidence="9 10">NRRL 20695</strain>
    </source>
</reference>
<comment type="similarity">
    <text evidence="1">Belongs to the DNA2/NAM7 helicase family.</text>
</comment>
<dbReference type="Proteomes" id="UP000266234">
    <property type="component" value="Unassembled WGS sequence"/>
</dbReference>
<keyword evidence="4" id="KW-0347">Helicase</keyword>
<dbReference type="InterPro" id="IPR047187">
    <property type="entry name" value="SF1_C_Upf1"/>
</dbReference>
<proteinExistence type="inferred from homology"/>
<dbReference type="OrthoDB" id="6513042at2759"/>
<keyword evidence="5" id="KW-0067">ATP-binding</keyword>
<feature type="domain" description="DNA2/NAM7 helicase-like C-terminal" evidence="8">
    <location>
        <begin position="717"/>
        <end position="916"/>
    </location>
</feature>
<dbReference type="PANTHER" id="PTHR43788:SF8">
    <property type="entry name" value="DNA-BINDING PROTEIN SMUBP-2"/>
    <property type="match status" value="1"/>
</dbReference>
<dbReference type="InterPro" id="IPR027417">
    <property type="entry name" value="P-loop_NTPase"/>
</dbReference>
<evidence type="ECO:0000256" key="5">
    <source>
        <dbReference type="ARBA" id="ARBA00022840"/>
    </source>
</evidence>
<evidence type="ECO:0000259" key="8">
    <source>
        <dbReference type="Pfam" id="PF13087"/>
    </source>
</evidence>
<dbReference type="EMBL" id="PXOG01000099">
    <property type="protein sequence ID" value="RGP77295.1"/>
    <property type="molecule type" value="Genomic_DNA"/>
</dbReference>